<dbReference type="InterPro" id="IPR027385">
    <property type="entry name" value="Beta-barrel_OMP"/>
</dbReference>
<dbReference type="InterPro" id="IPR011250">
    <property type="entry name" value="OMP/PagP_B-barrel"/>
</dbReference>
<proteinExistence type="predicted"/>
<reference evidence="4 5" key="1">
    <citation type="submission" date="2020-08" db="EMBL/GenBank/DDBJ databases">
        <title>Genomic Encyclopedia of Type Strains, Phase III (KMG-III): the genomes of soil and plant-associated and newly described type strains.</title>
        <authorList>
            <person name="Whitman W."/>
        </authorList>
    </citation>
    <scope>NUCLEOTIDE SEQUENCE [LARGE SCALE GENOMIC DNA]</scope>
    <source>
        <strain evidence="4 5">CECT 7341</strain>
    </source>
</reference>
<keyword evidence="1 2" id="KW-0732">Signal</keyword>
<sequence length="197" mass="21344">MKRLIATAALATLVASPAFAQSYQYNPNEGPYLGAGIGYSKLDNDTLDRLDSAGANTDDSDTGYKLFAGYQFNPSFAVEASYLDFGEFEANAGSEKLEASADGFGFSLVGKLPIQNGFSVHGKLGMVVWDGDLDYSDSDRGVSSSLGEDGTDPYYGIGAEYEVQQIMMRAEYERYDISDSGEDFEIDLFSASLGYRF</sequence>
<comment type="caution">
    <text evidence="4">The sequence shown here is derived from an EMBL/GenBank/DDBJ whole genome shotgun (WGS) entry which is preliminary data.</text>
</comment>
<protein>
    <submittedName>
        <fullName evidence="4">OOP family OmpA-OmpF porin</fullName>
    </submittedName>
</protein>
<organism evidence="4 5">
    <name type="scientific">Halomonas fontilapidosi</name>
    <dbReference type="NCBI Taxonomy" id="616675"/>
    <lineage>
        <taxon>Bacteria</taxon>
        <taxon>Pseudomonadati</taxon>
        <taxon>Pseudomonadota</taxon>
        <taxon>Gammaproteobacteria</taxon>
        <taxon>Oceanospirillales</taxon>
        <taxon>Halomonadaceae</taxon>
        <taxon>Halomonas</taxon>
    </lineage>
</organism>
<name>A0A7W5DMJ1_9GAMM</name>
<evidence type="ECO:0000256" key="1">
    <source>
        <dbReference type="ARBA" id="ARBA00022729"/>
    </source>
</evidence>
<gene>
    <name evidence="4" type="ORF">FHR95_002523</name>
</gene>
<feature type="chain" id="PRO_5031014137" evidence="2">
    <location>
        <begin position="21"/>
        <end position="197"/>
    </location>
</feature>
<evidence type="ECO:0000313" key="4">
    <source>
        <dbReference type="EMBL" id="MBB3184948.1"/>
    </source>
</evidence>
<feature type="signal peptide" evidence="2">
    <location>
        <begin position="1"/>
        <end position="20"/>
    </location>
</feature>
<keyword evidence="5" id="KW-1185">Reference proteome</keyword>
<evidence type="ECO:0000256" key="2">
    <source>
        <dbReference type="SAM" id="SignalP"/>
    </source>
</evidence>
<evidence type="ECO:0000259" key="3">
    <source>
        <dbReference type="Pfam" id="PF13505"/>
    </source>
</evidence>
<dbReference type="EMBL" id="JACHXQ010000008">
    <property type="protein sequence ID" value="MBB3184948.1"/>
    <property type="molecule type" value="Genomic_DNA"/>
</dbReference>
<dbReference type="Gene3D" id="2.40.160.20">
    <property type="match status" value="1"/>
</dbReference>
<feature type="domain" description="Outer membrane protein beta-barrel" evidence="3">
    <location>
        <begin position="6"/>
        <end position="197"/>
    </location>
</feature>
<dbReference type="Pfam" id="PF13505">
    <property type="entry name" value="OMP_b-brl"/>
    <property type="match status" value="1"/>
</dbReference>
<dbReference type="AlphaFoldDB" id="A0A7W5DMJ1"/>
<dbReference type="SUPFAM" id="SSF56925">
    <property type="entry name" value="OMPA-like"/>
    <property type="match status" value="1"/>
</dbReference>
<dbReference type="RefSeq" id="WP_183314624.1">
    <property type="nucleotide sequence ID" value="NZ_JACHXQ010000008.1"/>
</dbReference>
<evidence type="ECO:0000313" key="5">
    <source>
        <dbReference type="Proteomes" id="UP000563050"/>
    </source>
</evidence>
<dbReference type="Proteomes" id="UP000563050">
    <property type="component" value="Unassembled WGS sequence"/>
</dbReference>
<accession>A0A7W5DMJ1</accession>